<dbReference type="Gene3D" id="3.30.1780.10">
    <property type="entry name" value="ornithine cyclodeaminase, domain 1"/>
    <property type="match status" value="1"/>
</dbReference>
<dbReference type="InterPro" id="IPR023401">
    <property type="entry name" value="ODC_N"/>
</dbReference>
<dbReference type="GO" id="GO:0005737">
    <property type="term" value="C:cytoplasm"/>
    <property type="evidence" value="ECO:0007669"/>
    <property type="project" value="TreeGrafter"/>
</dbReference>
<evidence type="ECO:0000313" key="2">
    <source>
        <dbReference type="Proteomes" id="UP000516428"/>
    </source>
</evidence>
<dbReference type="KEGG" id="sxn:IAG42_36265"/>
<protein>
    <submittedName>
        <fullName evidence="1">Ornithine cyclodeaminase family protein</fullName>
    </submittedName>
</protein>
<accession>A0A7H1BKX5</accession>
<sequence>METWVLSRDDIADVVTAVGRDALMRRVVDRLAEGFADVGRGARELSPLRDGFERAEPVQGIFEWMPHRDPGDSITLKTVGYSPANPHHFGLPTIIGTVARYDDSTGALTALMDGVLLTAIRTGAAAAVASRLLAAPDSRVLGLVGAGAQAVTQLHALSLEFPLERVLVWDTDRAHRESFARRAAFTGLDVEIADPARIVAEADIVSTATSVAVGAGPVLPDGPHREHLHINAIGADLVGKTELPLSLLRRAFVTADHPEQAHREGECQRLAPHQTGPGLTLLAAEPALAHEQRGALTVFDSTGFALEDALAMEVFLQVAAEHGLGSRIQIEHHPADALDPYALQPAPTPAGR</sequence>
<proteinExistence type="predicted"/>
<evidence type="ECO:0000313" key="1">
    <source>
        <dbReference type="EMBL" id="QNS09380.1"/>
    </source>
</evidence>
<dbReference type="AlphaFoldDB" id="A0A7H1BKX5"/>
<keyword evidence="2" id="KW-1185">Reference proteome</keyword>
<geneLocation type="plasmid" evidence="1 2">
    <name>unnamed1</name>
</geneLocation>
<dbReference type="SUPFAM" id="SSF51735">
    <property type="entry name" value="NAD(P)-binding Rossmann-fold domains"/>
    <property type="match status" value="1"/>
</dbReference>
<dbReference type="EMBL" id="CP061282">
    <property type="protein sequence ID" value="QNS09380.1"/>
    <property type="molecule type" value="Genomic_DNA"/>
</dbReference>
<dbReference type="PANTHER" id="PTHR13812">
    <property type="entry name" value="KETIMINE REDUCTASE MU-CRYSTALLIN"/>
    <property type="match status" value="1"/>
</dbReference>
<reference evidence="1 2" key="1">
    <citation type="submission" date="2020-09" db="EMBL/GenBank/DDBJ databases">
        <title>A novel species.</title>
        <authorList>
            <person name="Gao J."/>
        </authorList>
    </citation>
    <scope>NUCLEOTIDE SEQUENCE [LARGE SCALE GENOMIC DNA]</scope>
    <source>
        <strain evidence="1 2">CRXT-Y-14</strain>
        <plasmid evidence="1 2">unnamed1</plasmid>
    </source>
</reference>
<name>A0A7H1BKX5_9ACTN</name>
<dbReference type="Proteomes" id="UP000516428">
    <property type="component" value="Plasmid unnamed1"/>
</dbReference>
<organism evidence="1 2">
    <name type="scientific">Streptomyces xanthii</name>
    <dbReference type="NCBI Taxonomy" id="2768069"/>
    <lineage>
        <taxon>Bacteria</taxon>
        <taxon>Bacillati</taxon>
        <taxon>Actinomycetota</taxon>
        <taxon>Actinomycetes</taxon>
        <taxon>Kitasatosporales</taxon>
        <taxon>Streptomycetaceae</taxon>
        <taxon>Streptomyces</taxon>
    </lineage>
</organism>
<dbReference type="PIRSF" id="PIRSF001439">
    <property type="entry name" value="CryM"/>
    <property type="match status" value="1"/>
</dbReference>
<dbReference type="InterPro" id="IPR036291">
    <property type="entry name" value="NAD(P)-bd_dom_sf"/>
</dbReference>
<dbReference type="Pfam" id="PF02423">
    <property type="entry name" value="OCD_Mu_crystall"/>
    <property type="match status" value="1"/>
</dbReference>
<dbReference type="Gene3D" id="3.40.50.720">
    <property type="entry name" value="NAD(P)-binding Rossmann-like Domain"/>
    <property type="match status" value="1"/>
</dbReference>
<gene>
    <name evidence="1" type="ORF">IAG42_36265</name>
</gene>
<dbReference type="PANTHER" id="PTHR13812:SF19">
    <property type="entry name" value="KETIMINE REDUCTASE MU-CRYSTALLIN"/>
    <property type="match status" value="1"/>
</dbReference>
<dbReference type="InterPro" id="IPR003462">
    <property type="entry name" value="ODC_Mu_crystall"/>
</dbReference>
<keyword evidence="1" id="KW-0614">Plasmid</keyword>